<feature type="domain" description="O-methyltransferase dimerisation" evidence="6">
    <location>
        <begin position="13"/>
        <end position="88"/>
    </location>
</feature>
<dbReference type="STRING" id="1325564.NSJP_2464"/>
<dbReference type="InterPro" id="IPR036390">
    <property type="entry name" value="WH_DNA-bd_sf"/>
</dbReference>
<keyword evidence="8" id="KW-1185">Reference proteome</keyword>
<proteinExistence type="predicted"/>
<name>A0A1W1I6K2_9BACT</name>
<evidence type="ECO:0000256" key="2">
    <source>
        <dbReference type="ARBA" id="ARBA00022679"/>
    </source>
</evidence>
<dbReference type="InterPro" id="IPR012967">
    <property type="entry name" value="COMT_dimerisation"/>
</dbReference>
<dbReference type="GO" id="GO:0046983">
    <property type="term" value="F:protein dimerization activity"/>
    <property type="evidence" value="ECO:0007669"/>
    <property type="project" value="InterPro"/>
</dbReference>
<dbReference type="SUPFAM" id="SSF53335">
    <property type="entry name" value="S-adenosyl-L-methionine-dependent methyltransferases"/>
    <property type="match status" value="1"/>
</dbReference>
<evidence type="ECO:0000259" key="6">
    <source>
        <dbReference type="Pfam" id="PF08100"/>
    </source>
</evidence>
<dbReference type="InterPro" id="IPR029063">
    <property type="entry name" value="SAM-dependent_MTases_sf"/>
</dbReference>
<dbReference type="RefSeq" id="WP_080886993.1">
    <property type="nucleotide sequence ID" value="NZ_LT828648.1"/>
</dbReference>
<dbReference type="InterPro" id="IPR036388">
    <property type="entry name" value="WH-like_DNA-bd_sf"/>
</dbReference>
<accession>A0A1W1I6K2</accession>
<dbReference type="GO" id="GO:0008171">
    <property type="term" value="F:O-methyltransferase activity"/>
    <property type="evidence" value="ECO:0007669"/>
    <property type="project" value="InterPro"/>
</dbReference>
<gene>
    <name evidence="7" type="ORF">NSJP_2464</name>
</gene>
<dbReference type="PANTHER" id="PTHR43712">
    <property type="entry name" value="PUTATIVE (AFU_ORTHOLOGUE AFUA_4G14580)-RELATED"/>
    <property type="match status" value="1"/>
</dbReference>
<dbReference type="PANTHER" id="PTHR43712:SF2">
    <property type="entry name" value="O-METHYLTRANSFERASE CICE"/>
    <property type="match status" value="1"/>
</dbReference>
<protein>
    <submittedName>
        <fullName evidence="7">Putative O-methyltransferase, family 2</fullName>
        <ecNumber evidence="7">2.1.1.-</ecNumber>
    </submittedName>
</protein>
<dbReference type="EMBL" id="LT828648">
    <property type="protein sequence ID" value="SLM48636.1"/>
    <property type="molecule type" value="Genomic_DNA"/>
</dbReference>
<reference evidence="7 8" key="1">
    <citation type="submission" date="2017-03" db="EMBL/GenBank/DDBJ databases">
        <authorList>
            <person name="Afonso C.L."/>
            <person name="Miller P.J."/>
            <person name="Scott M.A."/>
            <person name="Spackman E."/>
            <person name="Goraichik I."/>
            <person name="Dimitrov K.M."/>
            <person name="Suarez D.L."/>
            <person name="Swayne D.E."/>
        </authorList>
    </citation>
    <scope>NUCLEOTIDE SEQUENCE [LARGE SCALE GENOMIC DNA]</scope>
    <source>
        <strain evidence="7">Genome sequencing of Nitrospira japonica strain NJ11</strain>
    </source>
</reference>
<keyword evidence="1 7" id="KW-0489">Methyltransferase</keyword>
<dbReference type="GO" id="GO:0032259">
    <property type="term" value="P:methylation"/>
    <property type="evidence" value="ECO:0007669"/>
    <property type="project" value="UniProtKB-KW"/>
</dbReference>
<keyword evidence="2 7" id="KW-0808">Transferase</keyword>
<evidence type="ECO:0000256" key="1">
    <source>
        <dbReference type="ARBA" id="ARBA00022603"/>
    </source>
</evidence>
<feature type="domain" description="O-methyltransferase C-terminal" evidence="5">
    <location>
        <begin position="129"/>
        <end position="311"/>
    </location>
</feature>
<feature type="active site" description="Proton acceptor" evidence="4">
    <location>
        <position position="237"/>
    </location>
</feature>
<evidence type="ECO:0000313" key="7">
    <source>
        <dbReference type="EMBL" id="SLM48636.1"/>
    </source>
</evidence>
<dbReference type="Proteomes" id="UP000192042">
    <property type="component" value="Chromosome I"/>
</dbReference>
<dbReference type="OrthoDB" id="9767938at2"/>
<dbReference type="CDD" id="cd02440">
    <property type="entry name" value="AdoMet_MTases"/>
    <property type="match status" value="1"/>
</dbReference>
<evidence type="ECO:0000313" key="8">
    <source>
        <dbReference type="Proteomes" id="UP000192042"/>
    </source>
</evidence>
<keyword evidence="3" id="KW-0949">S-adenosyl-L-methionine</keyword>
<dbReference type="SUPFAM" id="SSF46785">
    <property type="entry name" value="Winged helix' DNA-binding domain"/>
    <property type="match status" value="1"/>
</dbReference>
<dbReference type="InterPro" id="IPR016461">
    <property type="entry name" value="COMT-like"/>
</dbReference>
<sequence>MTGPPETFSEFRDLLAGYRLPRIILTALELKLFTAMGTSTWTPSQLARLLKVSERGVTILCRNLAMAGLLVKKGTRYRNGRLGSTLLNARHPAYRGRYLDLLTSQWNDWAGLTESVRTGKPVDHDEPDQPDHRSRFTWAMHQRTMDLAPRLAERISLRGARSLLDLGGGPGTYALAFLAKNRELKATVCDRPAALRVAKTIAKNHQAGARLWYLPLDLLADPIPGSYDVVWYSNVLHIYSPEQNRSIFRRVRAALNPGGRFIIQDAFLHDREGLRPEDASLFAVSMLLFTETGDTYRAAEVTAWLNAAGFESVRLLRTKKGQEDWEGGVLEARLPRAIARTRANRRRSAQG</sequence>
<dbReference type="AlphaFoldDB" id="A0A1W1I6K2"/>
<evidence type="ECO:0000256" key="4">
    <source>
        <dbReference type="PIRSR" id="PIRSR005739-1"/>
    </source>
</evidence>
<dbReference type="InterPro" id="IPR001077">
    <property type="entry name" value="COMT_C"/>
</dbReference>
<dbReference type="EC" id="2.1.1.-" evidence="7"/>
<dbReference type="PROSITE" id="PS51683">
    <property type="entry name" value="SAM_OMT_II"/>
    <property type="match status" value="1"/>
</dbReference>
<evidence type="ECO:0000259" key="5">
    <source>
        <dbReference type="Pfam" id="PF00891"/>
    </source>
</evidence>
<evidence type="ECO:0000256" key="3">
    <source>
        <dbReference type="ARBA" id="ARBA00022691"/>
    </source>
</evidence>
<dbReference type="Pfam" id="PF08100">
    <property type="entry name" value="Dimerisation"/>
    <property type="match status" value="1"/>
</dbReference>
<dbReference type="Pfam" id="PF00891">
    <property type="entry name" value="Methyltransf_2"/>
    <property type="match status" value="1"/>
</dbReference>
<dbReference type="Gene3D" id="3.40.50.150">
    <property type="entry name" value="Vaccinia Virus protein VP39"/>
    <property type="match status" value="1"/>
</dbReference>
<dbReference type="Gene3D" id="1.10.10.10">
    <property type="entry name" value="Winged helix-like DNA-binding domain superfamily/Winged helix DNA-binding domain"/>
    <property type="match status" value="1"/>
</dbReference>
<dbReference type="KEGG" id="nja:NSJP_2464"/>
<dbReference type="PIRSF" id="PIRSF005739">
    <property type="entry name" value="O-mtase"/>
    <property type="match status" value="1"/>
</dbReference>
<organism evidence="7 8">
    <name type="scientific">Nitrospira japonica</name>
    <dbReference type="NCBI Taxonomy" id="1325564"/>
    <lineage>
        <taxon>Bacteria</taxon>
        <taxon>Pseudomonadati</taxon>
        <taxon>Nitrospirota</taxon>
        <taxon>Nitrospiria</taxon>
        <taxon>Nitrospirales</taxon>
        <taxon>Nitrospiraceae</taxon>
        <taxon>Nitrospira</taxon>
    </lineage>
</organism>